<keyword evidence="1" id="KW-0540">Nuclease</keyword>
<dbReference type="InterPro" id="IPR015210">
    <property type="entry name" value="NaeI"/>
</dbReference>
<dbReference type="InterPro" id="IPR037057">
    <property type="entry name" value="DNA_rep_MutH/T2_RE_sf"/>
</dbReference>
<dbReference type="Gene3D" id="1.10.10.10">
    <property type="entry name" value="Winged helix-like DNA-binding domain superfamily/Winged helix DNA-binding domain"/>
    <property type="match status" value="1"/>
</dbReference>
<dbReference type="Proteomes" id="UP001255601">
    <property type="component" value="Unassembled WGS sequence"/>
</dbReference>
<dbReference type="RefSeq" id="WP_309768974.1">
    <property type="nucleotide sequence ID" value="NZ_JAVIZC010000001.1"/>
</dbReference>
<dbReference type="EMBL" id="JAVIZC010000001">
    <property type="protein sequence ID" value="MDR6099826.1"/>
    <property type="molecule type" value="Genomic_DNA"/>
</dbReference>
<accession>A0AAJ2B5U2</accession>
<protein>
    <recommendedName>
        <fullName evidence="4">Type II restriction enzyme NaeI domain-containing protein</fullName>
    </recommendedName>
</protein>
<feature type="domain" description="Type II restriction enzyme NaeI" evidence="4">
    <location>
        <begin position="38"/>
        <end position="276"/>
    </location>
</feature>
<dbReference type="InterPro" id="IPR036388">
    <property type="entry name" value="WH-like_DNA-bd_sf"/>
</dbReference>
<sequence>MSDMSHAPLDSRHQDFATLSAIERAIISAGGGFDAFTEMVTGLFRQAFDEVIDAPRTNRFTLNEIEKTEKTYIGTKVEILLRNFLGMPKGKILDLLVDGVEVDIKMTTARDWMIPRESIGRPAILMKADERSALCDVGLVVCRPEYLRTSNNQDKKGQIAAAQYVHICWILRRQPYPKNFWEVLPVIERKAIMEAGTGKWRLAALFERIQGQPISRSQVEAIAQQNDYMKRLRKNGGARDILGPKQIAILWGSKDRDLIDKFGLGPVTAKEFVSYHATDPEGAALLRSRDHID</sequence>
<keyword evidence="2" id="KW-0255">Endonuclease</keyword>
<evidence type="ECO:0000256" key="2">
    <source>
        <dbReference type="ARBA" id="ARBA00022759"/>
    </source>
</evidence>
<dbReference type="GO" id="GO:0009036">
    <property type="term" value="F:type II site-specific deoxyribonuclease activity"/>
    <property type="evidence" value="ECO:0007669"/>
    <property type="project" value="InterPro"/>
</dbReference>
<reference evidence="5" key="1">
    <citation type="submission" date="2023-08" db="EMBL/GenBank/DDBJ databases">
        <title>Functional and genomic diversity of the sorghum phyllosphere microbiome.</title>
        <authorList>
            <person name="Shade A."/>
        </authorList>
    </citation>
    <scope>NUCLEOTIDE SEQUENCE</scope>
    <source>
        <strain evidence="5">SORGH_AS_0974</strain>
    </source>
</reference>
<evidence type="ECO:0000313" key="5">
    <source>
        <dbReference type="EMBL" id="MDR6099826.1"/>
    </source>
</evidence>
<evidence type="ECO:0000256" key="3">
    <source>
        <dbReference type="ARBA" id="ARBA00022801"/>
    </source>
</evidence>
<dbReference type="Pfam" id="PF09126">
    <property type="entry name" value="NaeI"/>
    <property type="match status" value="1"/>
</dbReference>
<dbReference type="GO" id="GO:0009307">
    <property type="term" value="P:DNA restriction-modification system"/>
    <property type="evidence" value="ECO:0007669"/>
    <property type="project" value="InterPro"/>
</dbReference>
<evidence type="ECO:0000256" key="1">
    <source>
        <dbReference type="ARBA" id="ARBA00022722"/>
    </source>
</evidence>
<dbReference type="InterPro" id="IPR011335">
    <property type="entry name" value="Restrct_endonuc-II-like"/>
</dbReference>
<dbReference type="Gene3D" id="3.40.600.10">
    <property type="entry name" value="DNA mismatch repair MutH/Restriction endonuclease, type II"/>
    <property type="match status" value="1"/>
</dbReference>
<proteinExistence type="predicted"/>
<gene>
    <name evidence="5" type="ORF">QE369_000004</name>
</gene>
<dbReference type="CDD" id="cd22338">
    <property type="entry name" value="NaeI-like"/>
    <property type="match status" value="1"/>
</dbReference>
<dbReference type="GO" id="GO:0003677">
    <property type="term" value="F:DNA binding"/>
    <property type="evidence" value="ECO:0007669"/>
    <property type="project" value="InterPro"/>
</dbReference>
<name>A0AAJ2B5U2_9HYPH</name>
<organism evidence="5 6">
    <name type="scientific">Agrobacterium larrymoorei</name>
    <dbReference type="NCBI Taxonomy" id="160699"/>
    <lineage>
        <taxon>Bacteria</taxon>
        <taxon>Pseudomonadati</taxon>
        <taxon>Pseudomonadota</taxon>
        <taxon>Alphaproteobacteria</taxon>
        <taxon>Hyphomicrobiales</taxon>
        <taxon>Rhizobiaceae</taxon>
        <taxon>Rhizobium/Agrobacterium group</taxon>
        <taxon>Agrobacterium</taxon>
    </lineage>
</organism>
<dbReference type="AlphaFoldDB" id="A0AAJ2B5U2"/>
<comment type="caution">
    <text evidence="5">The sequence shown here is derived from an EMBL/GenBank/DDBJ whole genome shotgun (WGS) entry which is preliminary data.</text>
</comment>
<evidence type="ECO:0000313" key="6">
    <source>
        <dbReference type="Proteomes" id="UP001255601"/>
    </source>
</evidence>
<keyword evidence="3" id="KW-0378">Hydrolase</keyword>
<dbReference type="SUPFAM" id="SSF52980">
    <property type="entry name" value="Restriction endonuclease-like"/>
    <property type="match status" value="1"/>
</dbReference>
<evidence type="ECO:0000259" key="4">
    <source>
        <dbReference type="Pfam" id="PF09126"/>
    </source>
</evidence>